<gene>
    <name evidence="1" type="ORF">TUBRATIS_20150</name>
</gene>
<protein>
    <submittedName>
        <fullName evidence="1">Uncharacterized protein</fullName>
    </submittedName>
</protein>
<proteinExistence type="predicted"/>
<accession>A0A437AK14</accession>
<evidence type="ECO:0000313" key="2">
    <source>
        <dbReference type="Proteomes" id="UP000282876"/>
    </source>
</evidence>
<keyword evidence="2" id="KW-1185">Reference proteome</keyword>
<sequence length="136" mass="16778">MNKKLKRRSRKKFRKPRNKLRKKSCLQKEKINEINCYFGNKLNILKIINEFYENEKWLVKENYSKKITKLFYDTLVYYKNKIRNQISNESIEKEIFEEIVIYSTKLMDENEERDVYDMISKKLIFLTKLKKNGKFN</sequence>
<dbReference type="VEuPathDB" id="MicrosporidiaDB:TUBRATIS_20150"/>
<dbReference type="EMBL" id="RCSS01000493">
    <property type="protein sequence ID" value="RVD91533.1"/>
    <property type="molecule type" value="Genomic_DNA"/>
</dbReference>
<dbReference type="AlphaFoldDB" id="A0A437AK14"/>
<reference evidence="1 2" key="1">
    <citation type="submission" date="2018-10" db="EMBL/GenBank/DDBJ databases">
        <title>Draft genome sequence of the microsporidian Tubulinosema ratisbonensis.</title>
        <authorList>
            <person name="Polonais V."/>
            <person name="Peyretaillade E."/>
            <person name="Niehus S."/>
            <person name="Wawrzyniak I."/>
            <person name="Franchet A."/>
            <person name="Gaspin C."/>
            <person name="Reichstadt M."/>
            <person name="Belser C."/>
            <person name="Labadie K."/>
            <person name="Delbac F."/>
            <person name="Ferrandon D."/>
        </authorList>
    </citation>
    <scope>NUCLEOTIDE SEQUENCE [LARGE SCALE GENOMIC DNA]</scope>
    <source>
        <strain evidence="1 2">Franzen</strain>
    </source>
</reference>
<name>A0A437AK14_9MICR</name>
<evidence type="ECO:0000313" key="1">
    <source>
        <dbReference type="EMBL" id="RVD91533.1"/>
    </source>
</evidence>
<organism evidence="1 2">
    <name type="scientific">Tubulinosema ratisbonensis</name>
    <dbReference type="NCBI Taxonomy" id="291195"/>
    <lineage>
        <taxon>Eukaryota</taxon>
        <taxon>Fungi</taxon>
        <taxon>Fungi incertae sedis</taxon>
        <taxon>Microsporidia</taxon>
        <taxon>Tubulinosematoidea</taxon>
        <taxon>Tubulinosematidae</taxon>
        <taxon>Tubulinosema</taxon>
    </lineage>
</organism>
<dbReference type="Proteomes" id="UP000282876">
    <property type="component" value="Unassembled WGS sequence"/>
</dbReference>
<comment type="caution">
    <text evidence="1">The sequence shown here is derived from an EMBL/GenBank/DDBJ whole genome shotgun (WGS) entry which is preliminary data.</text>
</comment>